<dbReference type="Gene3D" id="3.40.1620.10">
    <property type="entry name" value="YefM-like domain"/>
    <property type="match status" value="1"/>
</dbReference>
<dbReference type="SUPFAM" id="SSF143120">
    <property type="entry name" value="YefM-like"/>
    <property type="match status" value="1"/>
</dbReference>
<gene>
    <name evidence="3" type="ORF">ENV54_09515</name>
</gene>
<evidence type="ECO:0000256" key="1">
    <source>
        <dbReference type="ARBA" id="ARBA00009981"/>
    </source>
</evidence>
<dbReference type="PANTHER" id="PTHR33713">
    <property type="entry name" value="ANTITOXIN YAFN-RELATED"/>
    <property type="match status" value="1"/>
</dbReference>
<evidence type="ECO:0000256" key="2">
    <source>
        <dbReference type="RuleBase" id="RU362080"/>
    </source>
</evidence>
<protein>
    <recommendedName>
        <fullName evidence="2">Antitoxin</fullName>
    </recommendedName>
</protein>
<dbReference type="PANTHER" id="PTHR33713:SF6">
    <property type="entry name" value="ANTITOXIN YEFM"/>
    <property type="match status" value="1"/>
</dbReference>
<dbReference type="InterPro" id="IPR006442">
    <property type="entry name" value="Antitoxin_Phd/YefM"/>
</dbReference>
<dbReference type="Gene3D" id="1.10.1220.170">
    <property type="match status" value="1"/>
</dbReference>
<evidence type="ECO:0000313" key="3">
    <source>
        <dbReference type="EMBL" id="HGH61521.1"/>
    </source>
</evidence>
<sequence>MAMKTTYTQARANLAALWDQVTSNREIVIIQRRGAEDVALISLEELTGLLETVHLIKSPTNADRLLTAYGRAMKGEGISRTVAELRESFGLD</sequence>
<organism evidence="3">
    <name type="scientific">Desulfomonile tiedjei</name>
    <dbReference type="NCBI Taxonomy" id="2358"/>
    <lineage>
        <taxon>Bacteria</taxon>
        <taxon>Pseudomonadati</taxon>
        <taxon>Thermodesulfobacteriota</taxon>
        <taxon>Desulfomonilia</taxon>
        <taxon>Desulfomonilales</taxon>
        <taxon>Desulfomonilaceae</taxon>
        <taxon>Desulfomonile</taxon>
    </lineage>
</organism>
<accession>A0A7C4ASF9</accession>
<name>A0A7C4ASF9_9BACT</name>
<dbReference type="Pfam" id="PF02604">
    <property type="entry name" value="PhdYeFM_antitox"/>
    <property type="match status" value="1"/>
</dbReference>
<comment type="function">
    <text evidence="2">Antitoxin component of a type II toxin-antitoxin (TA) system.</text>
</comment>
<dbReference type="InterPro" id="IPR051405">
    <property type="entry name" value="phD/YefM_antitoxin"/>
</dbReference>
<comment type="caution">
    <text evidence="3">The sequence shown here is derived from an EMBL/GenBank/DDBJ whole genome shotgun (WGS) entry which is preliminary data.</text>
</comment>
<dbReference type="AlphaFoldDB" id="A0A7C4ASF9"/>
<reference evidence="3" key="1">
    <citation type="journal article" date="2020" name="mSystems">
        <title>Genome- and Community-Level Interaction Insights into Carbon Utilization and Element Cycling Functions of Hydrothermarchaeota in Hydrothermal Sediment.</title>
        <authorList>
            <person name="Zhou Z."/>
            <person name="Liu Y."/>
            <person name="Xu W."/>
            <person name="Pan J."/>
            <person name="Luo Z.H."/>
            <person name="Li M."/>
        </authorList>
    </citation>
    <scope>NUCLEOTIDE SEQUENCE [LARGE SCALE GENOMIC DNA]</scope>
    <source>
        <strain evidence="3">SpSt-769</strain>
    </source>
</reference>
<dbReference type="EMBL" id="DTGT01000303">
    <property type="protein sequence ID" value="HGH61521.1"/>
    <property type="molecule type" value="Genomic_DNA"/>
</dbReference>
<comment type="similarity">
    <text evidence="1 2">Belongs to the phD/YefM antitoxin family.</text>
</comment>
<proteinExistence type="inferred from homology"/>
<dbReference type="InterPro" id="IPR036165">
    <property type="entry name" value="YefM-like_sf"/>
</dbReference>